<name>A0AA86VSG5_9FABA</name>
<dbReference type="PANTHER" id="PTHR10315:SF80">
    <property type="entry name" value="E3 UBIQUITIN-PROTEIN LIGASE SINAT3"/>
    <property type="match status" value="1"/>
</dbReference>
<dbReference type="InterPro" id="IPR013010">
    <property type="entry name" value="Znf_SIAH"/>
</dbReference>
<dbReference type="GO" id="GO:0008270">
    <property type="term" value="F:zinc ion binding"/>
    <property type="evidence" value="ECO:0007669"/>
    <property type="project" value="UniProtKB-KW"/>
</dbReference>
<keyword evidence="14" id="KW-1185">Reference proteome</keyword>
<proteinExistence type="inferred from homology"/>
<dbReference type="EMBL" id="OY731405">
    <property type="protein sequence ID" value="CAJ1972233.1"/>
    <property type="molecule type" value="Genomic_DNA"/>
</dbReference>
<protein>
    <recommendedName>
        <fullName evidence="4">RING-type E3 ubiquitin transferase</fullName>
        <ecNumber evidence="4">2.3.2.27</ecNumber>
    </recommendedName>
</protein>
<dbReference type="AlphaFoldDB" id="A0AA86VSG5"/>
<evidence type="ECO:0000256" key="6">
    <source>
        <dbReference type="ARBA" id="ARBA00022723"/>
    </source>
</evidence>
<dbReference type="Gramene" id="rna-AYBTSS11_LOCUS24282">
    <property type="protein sequence ID" value="CAJ1972233.1"/>
    <property type="gene ID" value="gene-AYBTSS11_LOCUS24282"/>
</dbReference>
<feature type="region of interest" description="Disordered" evidence="11">
    <location>
        <begin position="24"/>
        <end position="48"/>
    </location>
</feature>
<dbReference type="InterPro" id="IPR013083">
    <property type="entry name" value="Znf_RING/FYVE/PHD"/>
</dbReference>
<dbReference type="Gene3D" id="3.30.40.10">
    <property type="entry name" value="Zinc/RING finger domain, C3HC4 (zinc finger)"/>
    <property type="match status" value="1"/>
</dbReference>
<evidence type="ECO:0000256" key="5">
    <source>
        <dbReference type="ARBA" id="ARBA00022679"/>
    </source>
</evidence>
<dbReference type="PROSITE" id="PS51081">
    <property type="entry name" value="ZF_SIAH"/>
    <property type="match status" value="1"/>
</dbReference>
<comment type="similarity">
    <text evidence="3">Belongs to the SINA (Seven in absentia) family.</text>
</comment>
<evidence type="ECO:0000256" key="2">
    <source>
        <dbReference type="ARBA" id="ARBA00004906"/>
    </source>
</evidence>
<dbReference type="FunFam" id="2.60.210.10:FF:000004">
    <property type="entry name" value="E3 ubiquitin-protein ligase SINAT5-like"/>
    <property type="match status" value="1"/>
</dbReference>
<sequence length="403" mass="46005">MEMDSIDCVSFSDGMDEDEIQHHTMHPHHHSEFSSNKPRNGGANNNNVLGATTISPATSVHELLECPVCTNSMYPPIHQTCNILDTLMLDPMGNMSMGQKWNLDLTMKPMWQGLLELDKLQRGYDKDGLGMIAYKSEHMNLRGKEKKVTNTFLQCHNGHTLCSTCKTRVHNRCPTCRQELGDIRCLALEKVAESLELPCKYYSLGCPEIFPYYSKLKHETVCNFRPYNCPYAGSECSVVGDIPFLVAHLRDDHKVDMHTGCTFNHRYVKSNPREVENATWMLTVFHCFGQYFCLHFEAFQLGMAPVYMAFLRFMGDENEARNYSYSLEVGANGRKLIWEGTPRSIRDSHRKVRDSHDGLIIQRNMALFFSGGDKKELKLRVTGRIWKEQQNPDAGVCIPNLCS</sequence>
<dbReference type="EC" id="2.3.2.27" evidence="4"/>
<dbReference type="Gene3D" id="2.60.210.10">
    <property type="entry name" value="Apoptosis, Tumor Necrosis Factor Receptor Associated Protein 2, Chain A"/>
    <property type="match status" value="1"/>
</dbReference>
<dbReference type="SUPFAM" id="SSF49599">
    <property type="entry name" value="TRAF domain-like"/>
    <property type="match status" value="1"/>
</dbReference>
<comment type="catalytic activity">
    <reaction evidence="1">
        <text>S-ubiquitinyl-[E2 ubiquitin-conjugating enzyme]-L-cysteine + [acceptor protein]-L-lysine = [E2 ubiquitin-conjugating enzyme]-L-cysteine + N(6)-ubiquitinyl-[acceptor protein]-L-lysine.</text>
        <dbReference type="EC" id="2.3.2.27"/>
    </reaction>
</comment>
<evidence type="ECO:0000256" key="10">
    <source>
        <dbReference type="PROSITE-ProRule" id="PRU00455"/>
    </source>
</evidence>
<gene>
    <name evidence="13" type="ORF">AYBTSS11_LOCUS24282</name>
</gene>
<dbReference type="InterPro" id="IPR008974">
    <property type="entry name" value="TRAF-like"/>
</dbReference>
<dbReference type="GO" id="GO:0005737">
    <property type="term" value="C:cytoplasm"/>
    <property type="evidence" value="ECO:0007669"/>
    <property type="project" value="InterPro"/>
</dbReference>
<evidence type="ECO:0000256" key="11">
    <source>
        <dbReference type="SAM" id="MobiDB-lite"/>
    </source>
</evidence>
<reference evidence="13" key="1">
    <citation type="submission" date="2023-10" db="EMBL/GenBank/DDBJ databases">
        <authorList>
            <person name="Domelevo Entfellner J.-B."/>
        </authorList>
    </citation>
    <scope>NUCLEOTIDE SEQUENCE</scope>
</reference>
<keyword evidence="7 10" id="KW-0863">Zinc-finger</keyword>
<dbReference type="Pfam" id="PF21361">
    <property type="entry name" value="Sina_ZnF"/>
    <property type="match status" value="1"/>
</dbReference>
<feature type="domain" description="SIAH-type" evidence="12">
    <location>
        <begin position="194"/>
        <end position="254"/>
    </location>
</feature>
<evidence type="ECO:0000256" key="8">
    <source>
        <dbReference type="ARBA" id="ARBA00022786"/>
    </source>
</evidence>
<dbReference type="CDD" id="cd03829">
    <property type="entry name" value="Sina"/>
    <property type="match status" value="1"/>
</dbReference>
<keyword evidence="5" id="KW-0808">Transferase</keyword>
<keyword evidence="8" id="KW-0833">Ubl conjugation pathway</keyword>
<dbReference type="Proteomes" id="UP001189624">
    <property type="component" value="Chromosome 8"/>
</dbReference>
<dbReference type="Pfam" id="PF03145">
    <property type="entry name" value="Sina_TRAF"/>
    <property type="match status" value="1"/>
</dbReference>
<accession>A0AA86VSG5</accession>
<dbReference type="InterPro" id="IPR018121">
    <property type="entry name" value="7-in-absentia-prot_TRAF-dom"/>
</dbReference>
<dbReference type="GO" id="GO:0006511">
    <property type="term" value="P:ubiquitin-dependent protein catabolic process"/>
    <property type="evidence" value="ECO:0007669"/>
    <property type="project" value="InterPro"/>
</dbReference>
<evidence type="ECO:0000256" key="1">
    <source>
        <dbReference type="ARBA" id="ARBA00000900"/>
    </source>
</evidence>
<comment type="pathway">
    <text evidence="2">Protein modification; protein ubiquitination.</text>
</comment>
<evidence type="ECO:0000256" key="9">
    <source>
        <dbReference type="ARBA" id="ARBA00022833"/>
    </source>
</evidence>
<evidence type="ECO:0000313" key="13">
    <source>
        <dbReference type="EMBL" id="CAJ1972233.1"/>
    </source>
</evidence>
<keyword evidence="9" id="KW-0862">Zinc</keyword>
<evidence type="ECO:0000256" key="4">
    <source>
        <dbReference type="ARBA" id="ARBA00012483"/>
    </source>
</evidence>
<evidence type="ECO:0000259" key="12">
    <source>
        <dbReference type="PROSITE" id="PS51081"/>
    </source>
</evidence>
<dbReference type="InterPro" id="IPR052088">
    <property type="entry name" value="E3_ubiquitin-ligase_SINA"/>
</dbReference>
<evidence type="ECO:0000313" key="14">
    <source>
        <dbReference type="Proteomes" id="UP001189624"/>
    </source>
</evidence>
<evidence type="ECO:0000256" key="7">
    <source>
        <dbReference type="ARBA" id="ARBA00022771"/>
    </source>
</evidence>
<organism evidence="13 14">
    <name type="scientific">Sphenostylis stenocarpa</name>
    <dbReference type="NCBI Taxonomy" id="92480"/>
    <lineage>
        <taxon>Eukaryota</taxon>
        <taxon>Viridiplantae</taxon>
        <taxon>Streptophyta</taxon>
        <taxon>Embryophyta</taxon>
        <taxon>Tracheophyta</taxon>
        <taxon>Spermatophyta</taxon>
        <taxon>Magnoliopsida</taxon>
        <taxon>eudicotyledons</taxon>
        <taxon>Gunneridae</taxon>
        <taxon>Pentapetalae</taxon>
        <taxon>rosids</taxon>
        <taxon>fabids</taxon>
        <taxon>Fabales</taxon>
        <taxon>Fabaceae</taxon>
        <taxon>Papilionoideae</taxon>
        <taxon>50 kb inversion clade</taxon>
        <taxon>NPAAA clade</taxon>
        <taxon>indigoferoid/millettioid clade</taxon>
        <taxon>Phaseoleae</taxon>
        <taxon>Sphenostylis</taxon>
    </lineage>
</organism>
<dbReference type="FunFam" id="3.30.40.10:FF:000041">
    <property type="entry name" value="E3 ubiquitin-protein ligase SINAT3"/>
    <property type="match status" value="1"/>
</dbReference>
<evidence type="ECO:0000256" key="3">
    <source>
        <dbReference type="ARBA" id="ARBA00009119"/>
    </source>
</evidence>
<dbReference type="GO" id="GO:0061630">
    <property type="term" value="F:ubiquitin protein ligase activity"/>
    <property type="evidence" value="ECO:0007669"/>
    <property type="project" value="UniProtKB-EC"/>
</dbReference>
<dbReference type="PANTHER" id="PTHR10315">
    <property type="entry name" value="E3 UBIQUITIN PROTEIN LIGASE SIAH"/>
    <property type="match status" value="1"/>
</dbReference>
<keyword evidence="6" id="KW-0479">Metal-binding</keyword>